<sequence>VLDGVGIAILRTGEMPERAAAGIVYGDAPYHRHMDLLDVQLYAYDRPFISDLGYPQSWASVHCWEGHWATHNSVWSVAPDLHPLELPFDTPQPFLKAIAGRGRLVRILSSEGLQVAEVEAERWAWNPAEQRWYRPGIYFRRLIALVETDGQGVALIDLARVAGGAEHWRICRGLEGEFAVQGIESEKLSGTAAGPGVERGQLDRLAHPDHAALAYMDQPTQLKTTGAWRGTWTSCHDPAAKLDLHVLRAPNGALTARATAAMGTPDQSGYTYRTLLWRRETEETSCFDLVFEPRLGPATLSRAEAVPASDPDAIGVRIETRAGRELTLYWHPQSREPTRYADGTELSGDIAACIDGEWCSAVA</sequence>
<dbReference type="EMBL" id="UINC01102930">
    <property type="protein sequence ID" value="SVC64927.1"/>
    <property type="molecule type" value="Genomic_DNA"/>
</dbReference>
<gene>
    <name evidence="1" type="ORF">METZ01_LOCUS317781</name>
</gene>
<proteinExistence type="predicted"/>
<evidence type="ECO:0008006" key="2">
    <source>
        <dbReference type="Google" id="ProtNLM"/>
    </source>
</evidence>
<accession>A0A382NWW1</accession>
<dbReference type="AlphaFoldDB" id="A0A382NWW1"/>
<name>A0A382NWW1_9ZZZZ</name>
<feature type="non-terminal residue" evidence="1">
    <location>
        <position position="363"/>
    </location>
</feature>
<evidence type="ECO:0000313" key="1">
    <source>
        <dbReference type="EMBL" id="SVC64927.1"/>
    </source>
</evidence>
<reference evidence="1" key="1">
    <citation type="submission" date="2018-05" db="EMBL/GenBank/DDBJ databases">
        <authorList>
            <person name="Lanie J.A."/>
            <person name="Ng W.-L."/>
            <person name="Kazmierczak K.M."/>
            <person name="Andrzejewski T.M."/>
            <person name="Davidsen T.M."/>
            <person name="Wayne K.J."/>
            <person name="Tettelin H."/>
            <person name="Glass J.I."/>
            <person name="Rusch D."/>
            <person name="Podicherti R."/>
            <person name="Tsui H.-C.T."/>
            <person name="Winkler M.E."/>
        </authorList>
    </citation>
    <scope>NUCLEOTIDE SEQUENCE</scope>
</reference>
<protein>
    <recommendedName>
        <fullName evidence="2">Heparinase II N-terminal domain-containing protein</fullName>
    </recommendedName>
</protein>
<feature type="non-terminal residue" evidence="1">
    <location>
        <position position="1"/>
    </location>
</feature>
<dbReference type="Gene3D" id="2.70.98.70">
    <property type="match status" value="1"/>
</dbReference>
<organism evidence="1">
    <name type="scientific">marine metagenome</name>
    <dbReference type="NCBI Taxonomy" id="408172"/>
    <lineage>
        <taxon>unclassified sequences</taxon>
        <taxon>metagenomes</taxon>
        <taxon>ecological metagenomes</taxon>
    </lineage>
</organism>